<accession>A0A430AK48</accession>
<dbReference type="Proteomes" id="UP000288669">
    <property type="component" value="Unassembled WGS sequence"/>
</dbReference>
<gene>
    <name evidence="3" type="ORF">CBF30_04350</name>
</gene>
<dbReference type="EMBL" id="NGJZ01000001">
    <property type="protein sequence ID" value="RSU08476.1"/>
    <property type="molecule type" value="Genomic_DNA"/>
</dbReference>
<dbReference type="Pfam" id="PF08862">
    <property type="entry name" value="DUF1829"/>
    <property type="match status" value="1"/>
</dbReference>
<feature type="domain" description="DUF1828" evidence="1">
    <location>
        <begin position="36"/>
        <end position="127"/>
    </location>
</feature>
<dbReference type="InterPro" id="IPR014961">
    <property type="entry name" value="DUF1829"/>
</dbReference>
<dbReference type="OrthoDB" id="2214599at2"/>
<keyword evidence="4" id="KW-1185">Reference proteome</keyword>
<name>A0A430AK48_9ENTE</name>
<sequence>MDMLTAKEITDNYFNWVKSNYNFSKLKNSGNIDIQTPFIDNFGDSISFIVKLENDQLIVTDEGYTIWNLSTMGHNVTRKKTHRRLILDSLLKSENAILSDNNELKINVRKNNIGQAIHDMTQLVIKINDMTMLSSSNVKNIFYDEALEYFNKNADIYRKLPSFQITGKSQLSHKIDFGFFTKDGVKLVKLHNTLTRNTIESAIVTLVDTSDYRLENYQETEKLCLLINGIDKSKITTDNHIESLAQYNIDIIDFTDKQDVRLKLSS</sequence>
<protein>
    <recommendedName>
        <fullName evidence="5">DUF1828 domain-containing protein</fullName>
    </recommendedName>
</protein>
<comment type="caution">
    <text evidence="3">The sequence shown here is derived from an EMBL/GenBank/DDBJ whole genome shotgun (WGS) entry which is preliminary data.</text>
</comment>
<reference evidence="3 4" key="1">
    <citation type="submission" date="2017-05" db="EMBL/GenBank/DDBJ databases">
        <title>Vagococcus spp. assemblies.</title>
        <authorList>
            <person name="Gulvik C.A."/>
        </authorList>
    </citation>
    <scope>NUCLEOTIDE SEQUENCE [LARGE SCALE GENOMIC DNA]</scope>
    <source>
        <strain evidence="3 4">DSM 24756</strain>
    </source>
</reference>
<dbReference type="InterPro" id="IPR014960">
    <property type="entry name" value="DUF1828"/>
</dbReference>
<evidence type="ECO:0000259" key="1">
    <source>
        <dbReference type="Pfam" id="PF08861"/>
    </source>
</evidence>
<proteinExistence type="predicted"/>
<evidence type="ECO:0008006" key="5">
    <source>
        <dbReference type="Google" id="ProtNLM"/>
    </source>
</evidence>
<evidence type="ECO:0000313" key="3">
    <source>
        <dbReference type="EMBL" id="RSU08476.1"/>
    </source>
</evidence>
<dbReference type="AlphaFoldDB" id="A0A430AK48"/>
<organism evidence="3 4">
    <name type="scientific">Vagococcus entomophilus</name>
    <dbReference type="NCBI Taxonomy" id="1160095"/>
    <lineage>
        <taxon>Bacteria</taxon>
        <taxon>Bacillati</taxon>
        <taxon>Bacillota</taxon>
        <taxon>Bacilli</taxon>
        <taxon>Lactobacillales</taxon>
        <taxon>Enterococcaceae</taxon>
        <taxon>Vagococcus</taxon>
    </lineage>
</organism>
<evidence type="ECO:0000259" key="2">
    <source>
        <dbReference type="Pfam" id="PF08862"/>
    </source>
</evidence>
<evidence type="ECO:0000313" key="4">
    <source>
        <dbReference type="Proteomes" id="UP000288669"/>
    </source>
</evidence>
<feature type="domain" description="DUF1829" evidence="2">
    <location>
        <begin position="167"/>
        <end position="256"/>
    </location>
</feature>
<dbReference type="Pfam" id="PF08861">
    <property type="entry name" value="DUF1828"/>
    <property type="match status" value="1"/>
</dbReference>